<evidence type="ECO:0000313" key="2">
    <source>
        <dbReference type="EMBL" id="OCL04727.1"/>
    </source>
</evidence>
<feature type="region of interest" description="Disordered" evidence="1">
    <location>
        <begin position="1"/>
        <end position="49"/>
    </location>
</feature>
<proteinExistence type="predicted"/>
<feature type="compositionally biased region" description="Pro residues" evidence="1">
    <location>
        <begin position="8"/>
        <end position="17"/>
    </location>
</feature>
<keyword evidence="3" id="KW-1185">Reference proteome</keyword>
<sequence>MQPANPSRQPPPPPPPLGSDQGTKPSCQQAGTTQPAQTLQTRPLPDVACSPTFCFDTVGTFGRSN</sequence>
<organism evidence="2 3">
    <name type="scientific">Glonium stellatum</name>
    <dbReference type="NCBI Taxonomy" id="574774"/>
    <lineage>
        <taxon>Eukaryota</taxon>
        <taxon>Fungi</taxon>
        <taxon>Dikarya</taxon>
        <taxon>Ascomycota</taxon>
        <taxon>Pezizomycotina</taxon>
        <taxon>Dothideomycetes</taxon>
        <taxon>Pleosporomycetidae</taxon>
        <taxon>Gloniales</taxon>
        <taxon>Gloniaceae</taxon>
        <taxon>Glonium</taxon>
    </lineage>
</organism>
<dbReference type="AlphaFoldDB" id="A0A8E2JPL2"/>
<name>A0A8E2JPL2_9PEZI</name>
<evidence type="ECO:0000256" key="1">
    <source>
        <dbReference type="SAM" id="MobiDB-lite"/>
    </source>
</evidence>
<evidence type="ECO:0000313" key="3">
    <source>
        <dbReference type="Proteomes" id="UP000250140"/>
    </source>
</evidence>
<feature type="compositionally biased region" description="Polar residues" evidence="1">
    <location>
        <begin position="20"/>
        <end position="41"/>
    </location>
</feature>
<dbReference type="Proteomes" id="UP000250140">
    <property type="component" value="Unassembled WGS sequence"/>
</dbReference>
<dbReference type="EMBL" id="KV750450">
    <property type="protein sequence ID" value="OCL04727.1"/>
    <property type="molecule type" value="Genomic_DNA"/>
</dbReference>
<gene>
    <name evidence="2" type="ORF">AOQ84DRAFT_356281</name>
</gene>
<accession>A0A8E2JPL2</accession>
<reference evidence="2 3" key="1">
    <citation type="journal article" date="2016" name="Nat. Commun.">
        <title>Ectomycorrhizal ecology is imprinted in the genome of the dominant symbiotic fungus Cenococcum geophilum.</title>
        <authorList>
            <consortium name="DOE Joint Genome Institute"/>
            <person name="Peter M."/>
            <person name="Kohler A."/>
            <person name="Ohm R.A."/>
            <person name="Kuo A."/>
            <person name="Krutzmann J."/>
            <person name="Morin E."/>
            <person name="Arend M."/>
            <person name="Barry K.W."/>
            <person name="Binder M."/>
            <person name="Choi C."/>
            <person name="Clum A."/>
            <person name="Copeland A."/>
            <person name="Grisel N."/>
            <person name="Haridas S."/>
            <person name="Kipfer T."/>
            <person name="LaButti K."/>
            <person name="Lindquist E."/>
            <person name="Lipzen A."/>
            <person name="Maire R."/>
            <person name="Meier B."/>
            <person name="Mihaltcheva S."/>
            <person name="Molinier V."/>
            <person name="Murat C."/>
            <person name="Poggeler S."/>
            <person name="Quandt C.A."/>
            <person name="Sperisen C."/>
            <person name="Tritt A."/>
            <person name="Tisserant E."/>
            <person name="Crous P.W."/>
            <person name="Henrissat B."/>
            <person name="Nehls U."/>
            <person name="Egli S."/>
            <person name="Spatafora J.W."/>
            <person name="Grigoriev I.V."/>
            <person name="Martin F.M."/>
        </authorList>
    </citation>
    <scope>NUCLEOTIDE SEQUENCE [LARGE SCALE GENOMIC DNA]</scope>
    <source>
        <strain evidence="2 3">CBS 207.34</strain>
    </source>
</reference>
<protein>
    <submittedName>
        <fullName evidence="2">Uncharacterized protein</fullName>
    </submittedName>
</protein>